<dbReference type="PANTHER" id="PTHR23025">
    <property type="entry name" value="TRIACYLGLYCEROL LIPASE"/>
    <property type="match status" value="1"/>
</dbReference>
<keyword evidence="1" id="KW-1133">Transmembrane helix</keyword>
<dbReference type="SUPFAM" id="SSF53474">
    <property type="entry name" value="alpha/beta-Hydrolases"/>
    <property type="match status" value="1"/>
</dbReference>
<keyword evidence="1" id="KW-0812">Transmembrane</keyword>
<dbReference type="Pfam" id="PF07859">
    <property type="entry name" value="Abhydrolase_3"/>
    <property type="match status" value="1"/>
</dbReference>
<dbReference type="GO" id="GO:0004771">
    <property type="term" value="F:sterol ester esterase activity"/>
    <property type="evidence" value="ECO:0007669"/>
    <property type="project" value="TreeGrafter"/>
</dbReference>
<accession>A0A2P6NQS4</accession>
<feature type="transmembrane region" description="Helical" evidence="1">
    <location>
        <begin position="143"/>
        <end position="164"/>
    </location>
</feature>
<feature type="non-terminal residue" evidence="3">
    <location>
        <position position="552"/>
    </location>
</feature>
<dbReference type="GO" id="GO:0004806">
    <property type="term" value="F:triacylglycerol lipase activity"/>
    <property type="evidence" value="ECO:0007669"/>
    <property type="project" value="TreeGrafter"/>
</dbReference>
<proteinExistence type="predicted"/>
<dbReference type="EMBL" id="MDYQ01000033">
    <property type="protein sequence ID" value="PRP86313.1"/>
    <property type="molecule type" value="Genomic_DNA"/>
</dbReference>
<feature type="domain" description="Alpha/beta hydrolase fold-3" evidence="2">
    <location>
        <begin position="495"/>
        <end position="551"/>
    </location>
</feature>
<comment type="caution">
    <text evidence="3">The sequence shown here is derived from an EMBL/GenBank/DDBJ whole genome shotgun (WGS) entry which is preliminary data.</text>
</comment>
<dbReference type="InterPro" id="IPR013094">
    <property type="entry name" value="AB_hydrolase_3"/>
</dbReference>
<evidence type="ECO:0000313" key="4">
    <source>
        <dbReference type="Proteomes" id="UP000241769"/>
    </source>
</evidence>
<keyword evidence="4" id="KW-1185">Reference proteome</keyword>
<dbReference type="InterPro" id="IPR029058">
    <property type="entry name" value="AB_hydrolase_fold"/>
</dbReference>
<gene>
    <name evidence="3" type="ORF">PROFUN_05454</name>
</gene>
<dbReference type="PANTHER" id="PTHR23025:SF3">
    <property type="entry name" value="HORMONE-SENSITIVE LIPASE"/>
    <property type="match status" value="1"/>
</dbReference>
<dbReference type="InParanoid" id="A0A2P6NQS4"/>
<dbReference type="GO" id="GO:0005829">
    <property type="term" value="C:cytosol"/>
    <property type="evidence" value="ECO:0007669"/>
    <property type="project" value="TreeGrafter"/>
</dbReference>
<evidence type="ECO:0000256" key="1">
    <source>
        <dbReference type="SAM" id="Phobius"/>
    </source>
</evidence>
<evidence type="ECO:0000259" key="2">
    <source>
        <dbReference type="Pfam" id="PF07859"/>
    </source>
</evidence>
<dbReference type="AlphaFoldDB" id="A0A2P6NQS4"/>
<organism evidence="3 4">
    <name type="scientific">Planoprotostelium fungivorum</name>
    <dbReference type="NCBI Taxonomy" id="1890364"/>
    <lineage>
        <taxon>Eukaryota</taxon>
        <taxon>Amoebozoa</taxon>
        <taxon>Evosea</taxon>
        <taxon>Variosea</taxon>
        <taxon>Cavosteliida</taxon>
        <taxon>Cavosteliaceae</taxon>
        <taxon>Planoprotostelium</taxon>
    </lineage>
</organism>
<keyword evidence="1" id="KW-0472">Membrane</keyword>
<dbReference type="Proteomes" id="UP000241769">
    <property type="component" value="Unassembled WGS sequence"/>
</dbReference>
<dbReference type="GO" id="GO:0019433">
    <property type="term" value="P:triglyceride catabolic process"/>
    <property type="evidence" value="ECO:0007669"/>
    <property type="project" value="TreeGrafter"/>
</dbReference>
<protein>
    <recommendedName>
        <fullName evidence="2">Alpha/beta hydrolase fold-3 domain-containing protein</fullName>
    </recommendedName>
</protein>
<evidence type="ECO:0000313" key="3">
    <source>
        <dbReference type="EMBL" id="PRP86313.1"/>
    </source>
</evidence>
<dbReference type="OrthoDB" id="17005at2759"/>
<reference evidence="3 4" key="1">
    <citation type="journal article" date="2018" name="Genome Biol. Evol.">
        <title>Multiple Roots of Fruiting Body Formation in Amoebozoa.</title>
        <authorList>
            <person name="Hillmann F."/>
            <person name="Forbes G."/>
            <person name="Novohradska S."/>
            <person name="Ferling I."/>
            <person name="Riege K."/>
            <person name="Groth M."/>
            <person name="Westermann M."/>
            <person name="Marz M."/>
            <person name="Spaller T."/>
            <person name="Winckler T."/>
            <person name="Schaap P."/>
            <person name="Glockner G."/>
        </authorList>
    </citation>
    <scope>NUCLEOTIDE SEQUENCE [LARGE SCALE GENOMIC DNA]</scope>
    <source>
        <strain evidence="3 4">Jena</strain>
    </source>
</reference>
<dbReference type="Gene3D" id="3.40.50.1820">
    <property type="entry name" value="alpha/beta hydrolase"/>
    <property type="match status" value="1"/>
</dbReference>
<sequence>MRCGVARDQIWNFTAASRCYLQYGRDVYTVPGSASTGCSPKQLAGGGLLVLNSVEFIGSASLASVKIKFNGRCTCQHTPKKDSISQSLKSGQQRFKTDSAHASLSGPAECHQLLASTLPLLRGVILRQSFFETKHSVSMMVRFAIAVGTYLISFVFWLLEWYYMLIFATSILLSQEDIRKAHQSTPREKPSYWRPHEEQRTRLGLRAEPCLGVQSFCQEFRTRIQWAKNAVSSEEKIFEKILAFIDQLGNETAEHGIPEVGGLSSFLRLLMDNIKNVEDVTMKAQALDNLRALSTLFPYMLGLVRFKQETKTQLISKLSDLRVTHHEHGELQGHQVIQSANDSRLYPFWYNAQTNSRKLLILLNTTFASFGSTYKTPHLIRKSVKSLYTFAHCLLYSHRSSQMSRAICDDKLFDVNMIQYIWCLPDNIIPMKWMQRYTLPSVAISQQFDIPSRANGPLKGANVKARLISSKAIPGFVYPFQNLQREVSGREMPLIMHMHGGGFISGSTNMHENYLREWAIITGYPIVSIDYSLAPQQKYPTQLNECFEAYRV</sequence>
<name>A0A2P6NQS4_9EUKA</name>
<dbReference type="STRING" id="1890364.A0A2P6NQS4"/>